<dbReference type="Gene3D" id="3.30.160.20">
    <property type="match status" value="1"/>
</dbReference>
<sequence>MLTISPTLALPLDEIELTAVRSQGAGGQHVNKTSTAVQLRFDVAASSLPESIKERLLARRDQRISADGVIVIKAQQFRSQDRNRDDAYERLRTMIAAATVVPRARKATRPSRAAKARRADDKTRRGRVKALRRTPAE</sequence>
<dbReference type="Pfam" id="PF00472">
    <property type="entry name" value="RF-1"/>
    <property type="match status" value="1"/>
</dbReference>
<dbReference type="Proteomes" id="UP000653472">
    <property type="component" value="Unassembled WGS sequence"/>
</dbReference>
<evidence type="ECO:0000256" key="1">
    <source>
        <dbReference type="ARBA" id="ARBA00010835"/>
    </source>
</evidence>
<comment type="similarity">
    <text evidence="1">Belongs to the prokaryotic/mitochondrial release factor family.</text>
</comment>
<organism evidence="4 5">
    <name type="scientific">Solimonas marina</name>
    <dbReference type="NCBI Taxonomy" id="2714601"/>
    <lineage>
        <taxon>Bacteria</taxon>
        <taxon>Pseudomonadati</taxon>
        <taxon>Pseudomonadota</taxon>
        <taxon>Gammaproteobacteria</taxon>
        <taxon>Nevskiales</taxon>
        <taxon>Nevskiaceae</taxon>
        <taxon>Solimonas</taxon>
    </lineage>
</organism>
<dbReference type="AlphaFoldDB" id="A0A969W9R0"/>
<dbReference type="GO" id="GO:0003747">
    <property type="term" value="F:translation release factor activity"/>
    <property type="evidence" value="ECO:0007669"/>
    <property type="project" value="InterPro"/>
</dbReference>
<dbReference type="PANTHER" id="PTHR47814">
    <property type="entry name" value="PEPTIDYL-TRNA HYDROLASE ARFB"/>
    <property type="match status" value="1"/>
</dbReference>
<feature type="compositionally biased region" description="Basic residues" evidence="2">
    <location>
        <begin position="103"/>
        <end position="116"/>
    </location>
</feature>
<dbReference type="PROSITE" id="PS00745">
    <property type="entry name" value="RF_PROK_I"/>
    <property type="match status" value="1"/>
</dbReference>
<dbReference type="GO" id="GO:0043022">
    <property type="term" value="F:ribosome binding"/>
    <property type="evidence" value="ECO:0007669"/>
    <property type="project" value="TreeGrafter"/>
</dbReference>
<evidence type="ECO:0000256" key="2">
    <source>
        <dbReference type="SAM" id="MobiDB-lite"/>
    </source>
</evidence>
<keyword evidence="5" id="KW-1185">Reference proteome</keyword>
<gene>
    <name evidence="4" type="primary">arfB</name>
    <name evidence="4" type="ORF">G7Y82_07040</name>
</gene>
<dbReference type="EMBL" id="JAAVXB010000003">
    <property type="protein sequence ID" value="NKF22068.1"/>
    <property type="molecule type" value="Genomic_DNA"/>
</dbReference>
<evidence type="ECO:0000259" key="3">
    <source>
        <dbReference type="PROSITE" id="PS00745"/>
    </source>
</evidence>
<feature type="region of interest" description="Disordered" evidence="2">
    <location>
        <begin position="102"/>
        <end position="137"/>
    </location>
</feature>
<dbReference type="GO" id="GO:0072344">
    <property type="term" value="P:rescue of stalled ribosome"/>
    <property type="evidence" value="ECO:0007669"/>
    <property type="project" value="TreeGrafter"/>
</dbReference>
<accession>A0A969W9R0</accession>
<dbReference type="InterPro" id="IPR000352">
    <property type="entry name" value="Pep_chain_release_fac_I"/>
</dbReference>
<evidence type="ECO:0000313" key="4">
    <source>
        <dbReference type="EMBL" id="NKF22068.1"/>
    </source>
</evidence>
<proteinExistence type="inferred from homology"/>
<feature type="compositionally biased region" description="Basic residues" evidence="2">
    <location>
        <begin position="124"/>
        <end position="137"/>
    </location>
</feature>
<dbReference type="GO" id="GO:0004045">
    <property type="term" value="F:peptidyl-tRNA hydrolase activity"/>
    <property type="evidence" value="ECO:0007669"/>
    <property type="project" value="UniProtKB-EC"/>
</dbReference>
<dbReference type="SUPFAM" id="SSF75620">
    <property type="entry name" value="Release factor"/>
    <property type="match status" value="1"/>
</dbReference>
<dbReference type="RefSeq" id="WP_168147325.1">
    <property type="nucleotide sequence ID" value="NZ_JAAVXB010000003.1"/>
</dbReference>
<feature type="domain" description="Prokaryotic-type class I peptide chain release factors" evidence="3">
    <location>
        <begin position="21"/>
        <end position="37"/>
    </location>
</feature>
<comment type="caution">
    <text evidence="4">The sequence shown here is derived from an EMBL/GenBank/DDBJ whole genome shotgun (WGS) entry which is preliminary data.</text>
</comment>
<name>A0A969W9R0_9GAMM</name>
<reference evidence="4" key="1">
    <citation type="submission" date="2020-03" db="EMBL/GenBank/DDBJ databases">
        <title>Solimonas marina sp. nov., isolated from deep seawater of the Pacific Ocean.</title>
        <authorList>
            <person name="Liu X."/>
            <person name="Lai Q."/>
            <person name="Sun F."/>
            <person name="Gai Y."/>
            <person name="Li G."/>
            <person name="Shao Z."/>
        </authorList>
    </citation>
    <scope>NUCLEOTIDE SEQUENCE</scope>
    <source>
        <strain evidence="4">C16B3</strain>
    </source>
</reference>
<dbReference type="InterPro" id="IPR045853">
    <property type="entry name" value="Pep_chain_release_fac_I_sf"/>
</dbReference>
<dbReference type="PANTHER" id="PTHR47814:SF1">
    <property type="entry name" value="PEPTIDYL-TRNA HYDROLASE ARFB"/>
    <property type="match status" value="1"/>
</dbReference>
<dbReference type="NCBIfam" id="NF006718">
    <property type="entry name" value="PRK09256.1"/>
    <property type="match status" value="1"/>
</dbReference>
<protein>
    <submittedName>
        <fullName evidence="4">Aminoacyl-tRNA hydrolase</fullName>
        <ecNumber evidence="4">3.1.1.29</ecNumber>
    </submittedName>
</protein>
<evidence type="ECO:0000313" key="5">
    <source>
        <dbReference type="Proteomes" id="UP000653472"/>
    </source>
</evidence>
<dbReference type="EC" id="3.1.1.29" evidence="4"/>
<keyword evidence="4" id="KW-0378">Hydrolase</keyword>